<name>A0ABT1H5X1_9NOCA</name>
<feature type="region of interest" description="Disordered" evidence="2">
    <location>
        <begin position="271"/>
        <end position="292"/>
    </location>
</feature>
<dbReference type="PANTHER" id="PTHR43317:SF1">
    <property type="entry name" value="THERMOSPERMINE SYNTHASE ACAULIS5"/>
    <property type="match status" value="1"/>
</dbReference>
<dbReference type="NCBIfam" id="NF037959">
    <property type="entry name" value="MFS_SpdSyn"/>
    <property type="match status" value="1"/>
</dbReference>
<accession>A0ABT1H5X1</accession>
<keyword evidence="5" id="KW-1185">Reference proteome</keyword>
<organism evidence="4 5">
    <name type="scientific">Williamsia serinedens</name>
    <dbReference type="NCBI Taxonomy" id="391736"/>
    <lineage>
        <taxon>Bacteria</taxon>
        <taxon>Bacillati</taxon>
        <taxon>Actinomycetota</taxon>
        <taxon>Actinomycetes</taxon>
        <taxon>Mycobacteriales</taxon>
        <taxon>Nocardiaceae</taxon>
        <taxon>Williamsia</taxon>
    </lineage>
</organism>
<evidence type="ECO:0000256" key="1">
    <source>
        <dbReference type="ARBA" id="ARBA00023115"/>
    </source>
</evidence>
<dbReference type="Gene3D" id="3.40.50.150">
    <property type="entry name" value="Vaccinia Virus protein VP39"/>
    <property type="match status" value="1"/>
</dbReference>
<dbReference type="EMBL" id="JAMTCG010000007">
    <property type="protein sequence ID" value="MCP2162632.1"/>
    <property type="molecule type" value="Genomic_DNA"/>
</dbReference>
<dbReference type="SUPFAM" id="SSF53335">
    <property type="entry name" value="S-adenosyl-L-methionine-dependent methyltransferases"/>
    <property type="match status" value="1"/>
</dbReference>
<gene>
    <name evidence="4" type="ORF">LX12_003840</name>
</gene>
<protein>
    <submittedName>
        <fullName evidence="4">Spermidine synthase</fullName>
    </submittedName>
</protein>
<evidence type="ECO:0000313" key="4">
    <source>
        <dbReference type="EMBL" id="MCP2162632.1"/>
    </source>
</evidence>
<dbReference type="RefSeq" id="WP_253656192.1">
    <property type="nucleotide sequence ID" value="NZ_BAAAOE010000002.1"/>
</dbReference>
<evidence type="ECO:0000256" key="2">
    <source>
        <dbReference type="SAM" id="MobiDB-lite"/>
    </source>
</evidence>
<sequence>MARQRSGRRPAAGAAAPDDIAGTVAIDSGTAVITTDPDGQGWLLEVNGVQSSHLAADPTRLDFEYMRWIAAVVADRFDLGGPLRVLHLGAAGCALPRYLAAVAPASRHVAVEVDAALADLVRTRFDIPRAPVVRLRVGDARTVTEGLTPDSRDLVVVDVFAGARTPAHLTTVEFFDAIRRVLRPGGLVVMNVADTRDLAYARRQIATVAACFRHTLLVADPAMLKGRRYGNVVVAASDDPLPASPSLVRGLLVDAVPASVREGPDARAFTAGARPYTDADPPTDRGAPLMSV</sequence>
<keyword evidence="1" id="KW-0620">Polyamine biosynthesis</keyword>
<evidence type="ECO:0000259" key="3">
    <source>
        <dbReference type="Pfam" id="PF08241"/>
    </source>
</evidence>
<dbReference type="InterPro" id="IPR029063">
    <property type="entry name" value="SAM-dependent_MTases_sf"/>
</dbReference>
<evidence type="ECO:0000313" key="5">
    <source>
        <dbReference type="Proteomes" id="UP001205740"/>
    </source>
</evidence>
<dbReference type="Pfam" id="PF08241">
    <property type="entry name" value="Methyltransf_11"/>
    <property type="match status" value="1"/>
</dbReference>
<dbReference type="InterPro" id="IPR013216">
    <property type="entry name" value="Methyltransf_11"/>
</dbReference>
<dbReference type="CDD" id="cd02440">
    <property type="entry name" value="AdoMet_MTases"/>
    <property type="match status" value="1"/>
</dbReference>
<feature type="domain" description="Methyltransferase type 11" evidence="3">
    <location>
        <begin position="86"/>
        <end position="189"/>
    </location>
</feature>
<dbReference type="Proteomes" id="UP001205740">
    <property type="component" value="Unassembled WGS sequence"/>
</dbReference>
<reference evidence="4 5" key="1">
    <citation type="submission" date="2022-06" db="EMBL/GenBank/DDBJ databases">
        <title>Genomic Encyclopedia of Archaeal and Bacterial Type Strains, Phase II (KMG-II): from individual species to whole genera.</title>
        <authorList>
            <person name="Goeker M."/>
        </authorList>
    </citation>
    <scope>NUCLEOTIDE SEQUENCE [LARGE SCALE GENOMIC DNA]</scope>
    <source>
        <strain evidence="4 5">DSM 45037</strain>
    </source>
</reference>
<comment type="caution">
    <text evidence="4">The sequence shown here is derived from an EMBL/GenBank/DDBJ whole genome shotgun (WGS) entry which is preliminary data.</text>
</comment>
<dbReference type="PANTHER" id="PTHR43317">
    <property type="entry name" value="THERMOSPERMINE SYNTHASE ACAULIS5"/>
    <property type="match status" value="1"/>
</dbReference>
<proteinExistence type="predicted"/>